<comment type="caution">
    <text evidence="1">The sequence shown here is derived from an EMBL/GenBank/DDBJ whole genome shotgun (WGS) entry which is preliminary data.</text>
</comment>
<evidence type="ECO:0000313" key="2">
    <source>
        <dbReference type="Proteomes" id="UP001209878"/>
    </source>
</evidence>
<dbReference type="Proteomes" id="UP001209878">
    <property type="component" value="Unassembled WGS sequence"/>
</dbReference>
<protein>
    <submittedName>
        <fullName evidence="1">Uncharacterized protein</fullName>
    </submittedName>
</protein>
<sequence length="84" mass="9317">MLPFGSRHTHSLYAGIVSHSSLNLHLPFSGAMVTSTQKISSCFAIINLSKMAMGGHLIPVCNVTRMVNLWRHLADNYQNNCWST</sequence>
<evidence type="ECO:0000313" key="1">
    <source>
        <dbReference type="EMBL" id="KAK2173593.1"/>
    </source>
</evidence>
<organism evidence="1 2">
    <name type="scientific">Ridgeia piscesae</name>
    <name type="common">Tubeworm</name>
    <dbReference type="NCBI Taxonomy" id="27915"/>
    <lineage>
        <taxon>Eukaryota</taxon>
        <taxon>Metazoa</taxon>
        <taxon>Spiralia</taxon>
        <taxon>Lophotrochozoa</taxon>
        <taxon>Annelida</taxon>
        <taxon>Polychaeta</taxon>
        <taxon>Sedentaria</taxon>
        <taxon>Canalipalpata</taxon>
        <taxon>Sabellida</taxon>
        <taxon>Siboglinidae</taxon>
        <taxon>Ridgeia</taxon>
    </lineage>
</organism>
<gene>
    <name evidence="1" type="ORF">NP493_864g00024</name>
</gene>
<name>A0AAD9KNA7_RIDPI</name>
<keyword evidence="2" id="KW-1185">Reference proteome</keyword>
<dbReference type="EMBL" id="JAODUO010000864">
    <property type="protein sequence ID" value="KAK2173593.1"/>
    <property type="molecule type" value="Genomic_DNA"/>
</dbReference>
<dbReference type="AlphaFoldDB" id="A0AAD9KNA7"/>
<accession>A0AAD9KNA7</accession>
<reference evidence="1" key="1">
    <citation type="journal article" date="2023" name="Mol. Biol. Evol.">
        <title>Third-Generation Sequencing Reveals the Adaptive Role of the Epigenome in Three Deep-Sea Polychaetes.</title>
        <authorList>
            <person name="Perez M."/>
            <person name="Aroh O."/>
            <person name="Sun Y."/>
            <person name="Lan Y."/>
            <person name="Juniper S.K."/>
            <person name="Young C.R."/>
            <person name="Angers B."/>
            <person name="Qian P.Y."/>
        </authorList>
    </citation>
    <scope>NUCLEOTIDE SEQUENCE</scope>
    <source>
        <strain evidence="1">R07B-5</strain>
    </source>
</reference>
<proteinExistence type="predicted"/>